<organism evidence="1">
    <name type="scientific">Thermogladius calderae</name>
    <dbReference type="NCBI Taxonomy" id="1200300"/>
    <lineage>
        <taxon>Archaea</taxon>
        <taxon>Thermoproteota</taxon>
        <taxon>Thermoprotei</taxon>
        <taxon>Desulfurococcales</taxon>
        <taxon>Desulfurococcaceae</taxon>
        <taxon>Thermogladius</taxon>
    </lineage>
</organism>
<comment type="caution">
    <text evidence="1">The sequence shown here is derived from an EMBL/GenBank/DDBJ whole genome shotgun (WGS) entry which is preliminary data.</text>
</comment>
<dbReference type="AlphaFoldDB" id="A0A7J3XXW6"/>
<sequence length="132" mass="15197">MQRTTKMVKLTGEVFQGGLNVIVLDVGDHFSPLEIYSTISRLSIAKKNRRFNILFLTRLDHNEFYERYRDILVNNISLSLSIKRIEVADCSKALEILKNAIKYWKKPIVIPDSKCADLVEELEKSGVVEVVR</sequence>
<accession>A0A7J3XXW6</accession>
<protein>
    <submittedName>
        <fullName evidence="1">Uncharacterized protein</fullName>
    </submittedName>
</protein>
<gene>
    <name evidence="1" type="ORF">ENM60_01300</name>
</gene>
<evidence type="ECO:0000313" key="1">
    <source>
        <dbReference type="EMBL" id="HHP67423.1"/>
    </source>
</evidence>
<proteinExistence type="predicted"/>
<name>A0A7J3XXW6_9CREN</name>
<dbReference type="EMBL" id="DRYK01000025">
    <property type="protein sequence ID" value="HHP67423.1"/>
    <property type="molecule type" value="Genomic_DNA"/>
</dbReference>
<reference evidence="1" key="1">
    <citation type="journal article" date="2020" name="mSystems">
        <title>Genome- and Community-Level Interaction Insights into Carbon Utilization and Element Cycling Functions of Hydrothermarchaeota in Hydrothermal Sediment.</title>
        <authorList>
            <person name="Zhou Z."/>
            <person name="Liu Y."/>
            <person name="Xu W."/>
            <person name="Pan J."/>
            <person name="Luo Z.H."/>
            <person name="Li M."/>
        </authorList>
    </citation>
    <scope>NUCLEOTIDE SEQUENCE [LARGE SCALE GENOMIC DNA]</scope>
    <source>
        <strain evidence="1">SpSt-110</strain>
    </source>
</reference>